<proteinExistence type="predicted"/>
<accession>A0ACC0I2M1</accession>
<evidence type="ECO:0000313" key="2">
    <source>
        <dbReference type="Proteomes" id="UP001060215"/>
    </source>
</evidence>
<name>A0ACC0I2M1_9ERIC</name>
<dbReference type="EMBL" id="CM045759">
    <property type="protein sequence ID" value="KAI8019074.1"/>
    <property type="molecule type" value="Genomic_DNA"/>
</dbReference>
<keyword evidence="2" id="KW-1185">Reference proteome</keyword>
<reference evidence="1 2" key="1">
    <citation type="journal article" date="2022" name="Plant J.">
        <title>Chromosome-level genome of Camellia lanceoleosa provides a valuable resource for understanding genome evolution and self-incompatibility.</title>
        <authorList>
            <person name="Gong W."/>
            <person name="Xiao S."/>
            <person name="Wang L."/>
            <person name="Liao Z."/>
            <person name="Chang Y."/>
            <person name="Mo W."/>
            <person name="Hu G."/>
            <person name="Li W."/>
            <person name="Zhao G."/>
            <person name="Zhu H."/>
            <person name="Hu X."/>
            <person name="Ji K."/>
            <person name="Xiang X."/>
            <person name="Song Q."/>
            <person name="Yuan D."/>
            <person name="Jin S."/>
            <person name="Zhang L."/>
        </authorList>
    </citation>
    <scope>NUCLEOTIDE SEQUENCE [LARGE SCALE GENOMIC DNA]</scope>
    <source>
        <strain evidence="1">SQ_2022a</strain>
    </source>
</reference>
<evidence type="ECO:0000313" key="1">
    <source>
        <dbReference type="EMBL" id="KAI8019074.1"/>
    </source>
</evidence>
<sequence>MYALLWFLSLIASIWTFIFSSSALGILELVCWNFGLGVEQVMKLLPRRSFAFLLIFIALGMYALVFVACYLPILRHWRGLLIYISSMVGETSLLLLKFLVSLLLQAIWMVVEDTKDKLYLPLIMLIAFSIVIVVKVKVFVRHDEMGILEEVAASFLRFMFESIEGKNYVGACLCTFPTMIAIVAVLSPPLDVEKIFLELVIKELDAGFKGSFHTMTMHGYRAVCKGFQERTNKVDKNAIKFKTKPLEHIDLMRRVYEGAMATGKYAWTPGAAFEPIATDDGTSLMDEEDYEGSNGLTPF</sequence>
<organism evidence="1 2">
    <name type="scientific">Camellia lanceoleosa</name>
    <dbReference type="NCBI Taxonomy" id="1840588"/>
    <lineage>
        <taxon>Eukaryota</taxon>
        <taxon>Viridiplantae</taxon>
        <taxon>Streptophyta</taxon>
        <taxon>Embryophyta</taxon>
        <taxon>Tracheophyta</taxon>
        <taxon>Spermatophyta</taxon>
        <taxon>Magnoliopsida</taxon>
        <taxon>eudicotyledons</taxon>
        <taxon>Gunneridae</taxon>
        <taxon>Pentapetalae</taxon>
        <taxon>asterids</taxon>
        <taxon>Ericales</taxon>
        <taxon>Theaceae</taxon>
        <taxon>Camellia</taxon>
    </lineage>
</organism>
<gene>
    <name evidence="1" type="ORF">LOK49_LG04G03113</name>
</gene>
<dbReference type="Proteomes" id="UP001060215">
    <property type="component" value="Chromosome 2"/>
</dbReference>
<protein>
    <submittedName>
        <fullName evidence="1">Uncharacterized protein</fullName>
    </submittedName>
</protein>
<comment type="caution">
    <text evidence="1">The sequence shown here is derived from an EMBL/GenBank/DDBJ whole genome shotgun (WGS) entry which is preliminary data.</text>
</comment>